<protein>
    <submittedName>
        <fullName evidence="2">Curli assembly protein CsgF</fullName>
    </submittedName>
</protein>
<feature type="non-terminal residue" evidence="2">
    <location>
        <position position="1"/>
    </location>
</feature>
<evidence type="ECO:0000313" key="2">
    <source>
        <dbReference type="EMBL" id="HAF2352945.1"/>
    </source>
</evidence>
<sequence length="23" mass="2529">TDRKTGRTSTIEVSGLQTQSTDF</sequence>
<name>A0A743YB29_SALER</name>
<gene>
    <name evidence="2" type="ORF">G8N82_004657</name>
</gene>
<accession>A0A743YB29</accession>
<reference evidence="2" key="2">
    <citation type="submission" date="2020-02" db="EMBL/GenBank/DDBJ databases">
        <authorList>
            <consortium name="NCBI Pathogen Detection Project"/>
        </authorList>
    </citation>
    <scope>NUCLEOTIDE SEQUENCE</scope>
    <source>
        <strain evidence="2">MA.US05/113</strain>
    </source>
</reference>
<proteinExistence type="predicted"/>
<comment type="caution">
    <text evidence="2">The sequence shown here is derived from an EMBL/GenBank/DDBJ whole genome shotgun (WGS) entry which is preliminary data.</text>
</comment>
<organism evidence="2">
    <name type="scientific">Salmonella enterica</name>
    <name type="common">Salmonella choleraesuis</name>
    <dbReference type="NCBI Taxonomy" id="28901"/>
    <lineage>
        <taxon>Bacteria</taxon>
        <taxon>Pseudomonadati</taxon>
        <taxon>Pseudomonadota</taxon>
        <taxon>Gammaproteobacteria</taxon>
        <taxon>Enterobacterales</taxon>
        <taxon>Enterobacteriaceae</taxon>
        <taxon>Salmonella</taxon>
    </lineage>
</organism>
<feature type="compositionally biased region" description="Polar residues" evidence="1">
    <location>
        <begin position="7"/>
        <end position="23"/>
    </location>
</feature>
<dbReference type="EMBL" id="DAAUQP010000033">
    <property type="protein sequence ID" value="HAF2352945.1"/>
    <property type="molecule type" value="Genomic_DNA"/>
</dbReference>
<feature type="region of interest" description="Disordered" evidence="1">
    <location>
        <begin position="1"/>
        <end position="23"/>
    </location>
</feature>
<reference evidence="2" key="1">
    <citation type="journal article" date="2018" name="Genome Biol.">
        <title>SKESA: strategic k-mer extension for scrupulous assemblies.</title>
        <authorList>
            <person name="Souvorov A."/>
            <person name="Agarwala R."/>
            <person name="Lipman D.J."/>
        </authorList>
    </citation>
    <scope>NUCLEOTIDE SEQUENCE</scope>
    <source>
        <strain evidence="2">MA.US05/113</strain>
    </source>
</reference>
<evidence type="ECO:0000256" key="1">
    <source>
        <dbReference type="SAM" id="MobiDB-lite"/>
    </source>
</evidence>
<dbReference type="AlphaFoldDB" id="A0A743YB29"/>